<dbReference type="InterPro" id="IPR011050">
    <property type="entry name" value="Pectin_lyase_fold/virulence"/>
</dbReference>
<feature type="domain" description="Glycosyl hydrolase family 92" evidence="7">
    <location>
        <begin position="264"/>
        <end position="727"/>
    </location>
</feature>
<dbReference type="NCBIfam" id="TIGR01180">
    <property type="entry name" value="aman2_put"/>
    <property type="match status" value="1"/>
</dbReference>
<dbReference type="Gene3D" id="1.20.1610.10">
    <property type="entry name" value="alpha-1,2-mannosidases domains"/>
    <property type="match status" value="1"/>
</dbReference>
<dbReference type="InterPro" id="IPR022441">
    <property type="entry name" value="Para_beta_helix_rpt-2"/>
</dbReference>
<dbReference type="InterPro" id="IPR012939">
    <property type="entry name" value="Glyco_hydro_92"/>
</dbReference>
<dbReference type="Gene3D" id="3.30.2080.10">
    <property type="entry name" value="GH92 mannosidase domain"/>
    <property type="match status" value="1"/>
</dbReference>
<dbReference type="GO" id="GO:0000224">
    <property type="term" value="F:peptide-N4-(N-acetyl-beta-glucosaminyl)asparagine amidase activity"/>
    <property type="evidence" value="ECO:0007669"/>
    <property type="project" value="TreeGrafter"/>
</dbReference>
<keyword evidence="5" id="KW-0456">Lyase</keyword>
<dbReference type="GO" id="GO:0030246">
    <property type="term" value="F:carbohydrate binding"/>
    <property type="evidence" value="ECO:0007669"/>
    <property type="project" value="InterPro"/>
</dbReference>
<proteinExistence type="predicted"/>
<dbReference type="SMART" id="SM00710">
    <property type="entry name" value="PbH1"/>
    <property type="match status" value="6"/>
</dbReference>
<dbReference type="InterPro" id="IPR014718">
    <property type="entry name" value="GH-type_carb-bd"/>
</dbReference>
<evidence type="ECO:0000259" key="9">
    <source>
        <dbReference type="Pfam" id="PF17678"/>
    </source>
</evidence>
<evidence type="ECO:0000256" key="1">
    <source>
        <dbReference type="ARBA" id="ARBA00001913"/>
    </source>
</evidence>
<evidence type="ECO:0000259" key="7">
    <source>
        <dbReference type="Pfam" id="PF07971"/>
    </source>
</evidence>
<evidence type="ECO:0000256" key="4">
    <source>
        <dbReference type="ARBA" id="ARBA00022837"/>
    </source>
</evidence>
<dbReference type="InterPro" id="IPR006626">
    <property type="entry name" value="PbH1"/>
</dbReference>
<evidence type="ECO:0000256" key="2">
    <source>
        <dbReference type="ARBA" id="ARBA00011245"/>
    </source>
</evidence>
<dbReference type="Gene3D" id="2.70.98.10">
    <property type="match status" value="1"/>
</dbReference>
<dbReference type="GO" id="GO:0005975">
    <property type="term" value="P:carbohydrate metabolic process"/>
    <property type="evidence" value="ECO:0007669"/>
    <property type="project" value="InterPro"/>
</dbReference>
<evidence type="ECO:0000313" key="10">
    <source>
        <dbReference type="EMBL" id="KAA6303713.1"/>
    </source>
</evidence>
<dbReference type="GO" id="GO:0016829">
    <property type="term" value="F:lyase activity"/>
    <property type="evidence" value="ECO:0007669"/>
    <property type="project" value="UniProtKB-KW"/>
</dbReference>
<sequence length="1409" mass="157603">MNRSFCILLVEAMSVWNIQAQKQTDYVDPIIGSGGHGHVFVGANVPYGAVQVGPSNFFKGWDWCSGYNYRDSVIIGFPQLHLSGTGIGDLGDVLLMPYMGDLKLNKGKETERRSGYASKFSHKNEKAKPGYYRVKLDDYNVDVELTASERVAFHKYTFPQGNNARIMIDLAEGINDRSTDTYIEQVDKYTLKGYRSSEGWAKKQQVFFAIKTSLPITAFSIYEDAKSVSGKKANGKSLKGVITFAQSPGTVLLKVGISPVSAENALANIQSEIPSWNFDKIVQQADEKWNKELSKIKIETPNIADKRIFYTALYHSMIHPSLFNDANGDYRGADWKTYKKSGFDNYTIFSLWDTYRAEHPLFTIIDTKRTADFVNSMLAVFDETGKLPIWHLHGYDTGTMVGINSFQIIAEAYLKGIKGFDAERAFNALKTTAMSDIRGLDYDRDFKAIPSDVMTNRPVATALEYAIGTASIALMAKKMEKTQDYEYFSKRAENYKLYYDQTVGFFRGKMADGTWNPVFDPIKSKKPWATDYAEGNPWQYLWLVPQDVEGLIELLGGETIFEDRLNTFFSLTSNDEDVLVDLTGTIGQYAHGNEPSHHIAYLYPYVGKQWKTAQLTRQIMRDFYHDQPDGIIGNEDCGQMSAWYIFSSLGFYPVFTASAQYVLGSPLFNKATIQLENGKTFTVEAINNSPENVYIQNVALNGKAYPFSFISHDDIMQGGTLTLRMGKTPNYDFGKNPENRPKTHSKSVYLSKPFVHPGMAQTSSDLDFMKQNVLNGKEPWKTAFDSLKKQTAADFAPRAVAFVSEGPYGQNSVGGKEFSESSKQAYSNAVLWYITGDKKYAGKAIEILNAWSYKLRSFDANNAKLNVGLFGYNFINAAEILKYSAAGWNEKDAEQFRKMVLTVLYPSIEDFFTEANGNWDASMISTMMCIGVYTDRLDIFNRAVERFYWGPRNSGITKYIYPGGQCQEATRDWGHVQLGIGEFAKAAQTAFTQGLDFYSTAQDRLAYAYEQTAQMFLGRDLDVFGVLSKRDLNKYKDIYESIYDYYTNFRGIELPNTKEILLKARAQFPLAMLTGLRKYSAPVPANLKNLPAVDFLKSTATGALAQNTKDFPSDAIFIKTGANIQNVLDNQRGNSITVVLERGVHTLNAPLKIHSGLTLAGYGKETILFLSGELRAETIVNAEDELTNVTFRDFLIEGAVDVKENNDPNHDRRTREYMNAPSREGIVIRSEKGGQINNINFENLTIQNFTKNGVLLVGGSNIKIEHCNFSDNGSSVVPGAGFHHNLNLSYITDGEITGSRFDTSPFGNGISVSSSKNVKITGNEMCRNKLSGIYCADSENITIENNLTEGNDRDGISLDEMASACKTVTIRNNLSQNNGRYGMMTKNVAGLNASNNTTLFNKYKPSDIF</sequence>
<keyword evidence="4" id="KW-0106">Calcium</keyword>
<dbReference type="InterPro" id="IPR050883">
    <property type="entry name" value="PNGase"/>
</dbReference>
<dbReference type="Pfam" id="PF13229">
    <property type="entry name" value="Beta_helix"/>
    <property type="match status" value="1"/>
</dbReference>
<dbReference type="GO" id="GO:0042597">
    <property type="term" value="C:periplasmic space"/>
    <property type="evidence" value="ECO:0007669"/>
    <property type="project" value="InterPro"/>
</dbReference>
<dbReference type="SUPFAM" id="SSF48208">
    <property type="entry name" value="Six-hairpin glycosidases"/>
    <property type="match status" value="1"/>
</dbReference>
<evidence type="ECO:0000259" key="6">
    <source>
        <dbReference type="Pfam" id="PF05426"/>
    </source>
</evidence>
<dbReference type="Pfam" id="PF07971">
    <property type="entry name" value="Glyco_hydro_92"/>
    <property type="match status" value="1"/>
</dbReference>
<feature type="domain" description="Right handed beta helix" evidence="8">
    <location>
        <begin position="1233"/>
        <end position="1397"/>
    </location>
</feature>
<evidence type="ECO:0000256" key="3">
    <source>
        <dbReference type="ARBA" id="ARBA00022729"/>
    </source>
</evidence>
<comment type="cofactor">
    <cofactor evidence="1">
        <name>Ca(2+)</name>
        <dbReference type="ChEBI" id="CHEBI:29108"/>
    </cofactor>
</comment>
<dbReference type="NCBIfam" id="TIGR03804">
    <property type="entry name" value="para_beta_helix"/>
    <property type="match status" value="1"/>
</dbReference>
<comment type="caution">
    <text evidence="10">The sequence shown here is derived from an EMBL/GenBank/DDBJ whole genome shotgun (WGS) entry which is preliminary data.</text>
</comment>
<dbReference type="FunFam" id="3.30.2080.10:FF:000001">
    <property type="entry name" value="Alpha-1,2-mannosidase subfamily"/>
    <property type="match status" value="1"/>
</dbReference>
<dbReference type="Gene3D" id="2.160.20.10">
    <property type="entry name" value="Single-stranded right-handed beta-helix, Pectin lyase-like"/>
    <property type="match status" value="1"/>
</dbReference>
<dbReference type="InterPro" id="IPR039448">
    <property type="entry name" value="Beta_helix"/>
</dbReference>
<comment type="subunit">
    <text evidence="2">Monomer.</text>
</comment>
<organism evidence="10 11">
    <name type="scientific">Candidatus Ordinivivax streblomastigis</name>
    <dbReference type="NCBI Taxonomy" id="2540710"/>
    <lineage>
        <taxon>Bacteria</taxon>
        <taxon>Pseudomonadati</taxon>
        <taxon>Bacteroidota</taxon>
        <taxon>Bacteroidia</taxon>
        <taxon>Bacteroidales</taxon>
        <taxon>Candidatus Ordinivivax</taxon>
    </lineage>
</organism>
<accession>A0A5M8P5I8</accession>
<gene>
    <name evidence="10" type="ORF">EZS26_000264</name>
</gene>
<dbReference type="SUPFAM" id="SSF51126">
    <property type="entry name" value="Pectin lyase-like"/>
    <property type="match status" value="1"/>
</dbReference>
<dbReference type="Gene3D" id="1.20.1050.60">
    <property type="entry name" value="alpha-1,2-mannosidase"/>
    <property type="match status" value="1"/>
</dbReference>
<dbReference type="PANTHER" id="PTHR12143">
    <property type="entry name" value="PEPTIDE N-GLYCANASE PNGASE -RELATED"/>
    <property type="match status" value="1"/>
</dbReference>
<dbReference type="EMBL" id="SNRX01000001">
    <property type="protein sequence ID" value="KAA6303713.1"/>
    <property type="molecule type" value="Genomic_DNA"/>
</dbReference>
<reference evidence="10 11" key="1">
    <citation type="submission" date="2019-03" db="EMBL/GenBank/DDBJ databases">
        <title>Single cell metagenomics reveals metabolic interactions within the superorganism composed of flagellate Streblomastix strix and complex community of Bacteroidetes bacteria on its surface.</title>
        <authorList>
            <person name="Treitli S.C."/>
            <person name="Kolisko M."/>
            <person name="Husnik F."/>
            <person name="Keeling P."/>
            <person name="Hampl V."/>
        </authorList>
    </citation>
    <scope>NUCLEOTIDE SEQUENCE [LARGE SCALE GENOMIC DNA]</scope>
    <source>
        <strain evidence="10">St1</strain>
    </source>
</reference>
<name>A0A5M8P5I8_9BACT</name>
<dbReference type="InterPro" id="IPR008929">
    <property type="entry name" value="Chondroitin_lyas"/>
</dbReference>
<evidence type="ECO:0000259" key="8">
    <source>
        <dbReference type="Pfam" id="PF13229"/>
    </source>
</evidence>
<evidence type="ECO:0000256" key="5">
    <source>
        <dbReference type="ARBA" id="ARBA00023239"/>
    </source>
</evidence>
<dbReference type="GO" id="GO:0006516">
    <property type="term" value="P:glycoprotein catabolic process"/>
    <property type="evidence" value="ECO:0007669"/>
    <property type="project" value="TreeGrafter"/>
</dbReference>
<evidence type="ECO:0008006" key="12">
    <source>
        <dbReference type="Google" id="ProtNLM"/>
    </source>
</evidence>
<feature type="domain" description="Alginate lyase" evidence="6">
    <location>
        <begin position="812"/>
        <end position="1015"/>
    </location>
</feature>
<dbReference type="InterPro" id="IPR005887">
    <property type="entry name" value="GH92_a_mannosidase_put"/>
</dbReference>
<dbReference type="InterPro" id="IPR041371">
    <property type="entry name" value="GH92_N"/>
</dbReference>
<dbReference type="GO" id="GO:0005829">
    <property type="term" value="C:cytosol"/>
    <property type="evidence" value="ECO:0007669"/>
    <property type="project" value="TreeGrafter"/>
</dbReference>
<dbReference type="Gene3D" id="1.50.10.100">
    <property type="entry name" value="Chondroitin AC/alginate lyase"/>
    <property type="match status" value="1"/>
</dbReference>
<dbReference type="Pfam" id="PF05426">
    <property type="entry name" value="Alginate_lyase"/>
    <property type="match status" value="1"/>
</dbReference>
<dbReference type="Proteomes" id="UP000324575">
    <property type="component" value="Unassembled WGS sequence"/>
</dbReference>
<dbReference type="SUPFAM" id="SSF48230">
    <property type="entry name" value="Chondroitin AC/alginate lyase"/>
    <property type="match status" value="1"/>
</dbReference>
<evidence type="ECO:0000313" key="11">
    <source>
        <dbReference type="Proteomes" id="UP000324575"/>
    </source>
</evidence>
<dbReference type="InterPro" id="IPR008397">
    <property type="entry name" value="Alginate_lyase_dom"/>
</dbReference>
<dbReference type="InterPro" id="IPR008928">
    <property type="entry name" value="6-hairpin_glycosidase_sf"/>
</dbReference>
<dbReference type="PANTHER" id="PTHR12143:SF39">
    <property type="entry name" value="SECRETED PROTEIN"/>
    <property type="match status" value="1"/>
</dbReference>
<keyword evidence="3" id="KW-0732">Signal</keyword>
<protein>
    <recommendedName>
        <fullName evidence="12">Alpha-1,2-mannosidase</fullName>
    </recommendedName>
</protein>
<feature type="domain" description="Glycosyl hydrolase family 92 N-terminal" evidence="9">
    <location>
        <begin position="26"/>
        <end position="258"/>
    </location>
</feature>
<dbReference type="InterPro" id="IPR012334">
    <property type="entry name" value="Pectin_lyas_fold"/>
</dbReference>
<dbReference type="Pfam" id="PF17678">
    <property type="entry name" value="Glyco_hydro_92N"/>
    <property type="match status" value="1"/>
</dbReference>